<proteinExistence type="predicted"/>
<organism evidence="2 3">
    <name type="scientific">Meloidogyne hapla</name>
    <name type="common">Root-knot nematode worm</name>
    <dbReference type="NCBI Taxonomy" id="6305"/>
    <lineage>
        <taxon>Eukaryota</taxon>
        <taxon>Metazoa</taxon>
        <taxon>Ecdysozoa</taxon>
        <taxon>Nematoda</taxon>
        <taxon>Chromadorea</taxon>
        <taxon>Rhabditida</taxon>
        <taxon>Tylenchina</taxon>
        <taxon>Tylenchomorpha</taxon>
        <taxon>Tylenchoidea</taxon>
        <taxon>Meloidogynidae</taxon>
        <taxon>Meloidogyninae</taxon>
        <taxon>Meloidogyne</taxon>
    </lineage>
</organism>
<evidence type="ECO:0000313" key="2">
    <source>
        <dbReference type="Proteomes" id="UP000095281"/>
    </source>
</evidence>
<reference evidence="3" key="1">
    <citation type="submission" date="2016-11" db="UniProtKB">
        <authorList>
            <consortium name="WormBaseParasite"/>
        </authorList>
    </citation>
    <scope>IDENTIFICATION</scope>
</reference>
<dbReference type="WBParaSite" id="MhA1_Contig630.frz3.gene22">
    <property type="protein sequence ID" value="MhA1_Contig630.frz3.gene22"/>
    <property type="gene ID" value="MhA1_Contig630.frz3.gene22"/>
</dbReference>
<keyword evidence="2" id="KW-1185">Reference proteome</keyword>
<dbReference type="AlphaFoldDB" id="A0A1I8BUQ7"/>
<keyword evidence="1" id="KW-1133">Transmembrane helix</keyword>
<evidence type="ECO:0000313" key="3">
    <source>
        <dbReference type="WBParaSite" id="MhA1_Contig630.frz3.gene22"/>
    </source>
</evidence>
<accession>A0A1I8BUQ7</accession>
<feature type="transmembrane region" description="Helical" evidence="1">
    <location>
        <begin position="12"/>
        <end position="35"/>
    </location>
</feature>
<evidence type="ECO:0000256" key="1">
    <source>
        <dbReference type="SAM" id="Phobius"/>
    </source>
</evidence>
<keyword evidence="1" id="KW-0472">Membrane</keyword>
<sequence length="132" mass="15109">MPMQQLQKVSTGFSTSTLFLLSVSIVFICSMIVVVNCSKKKKRRPNNAHKVGFDKILEYLCKFKGHRTNKVSNNDRMVKGSKTRAFFKKLNPLEETNETDLGSFDDIKRIKDENIKLEHSQPTISQQTGTLR</sequence>
<name>A0A1I8BUQ7_MELHA</name>
<protein>
    <submittedName>
        <fullName evidence="3">Uncharacterized protein</fullName>
    </submittedName>
</protein>
<keyword evidence="1" id="KW-0812">Transmembrane</keyword>
<dbReference type="Proteomes" id="UP000095281">
    <property type="component" value="Unplaced"/>
</dbReference>